<dbReference type="Pfam" id="PF01566">
    <property type="entry name" value="Nramp"/>
    <property type="match status" value="1"/>
</dbReference>
<feature type="transmembrane region" description="Helical" evidence="5">
    <location>
        <begin position="196"/>
        <end position="218"/>
    </location>
</feature>
<organism evidence="6 7">
    <name type="scientific">Oceanobacillus jordanicus</name>
    <dbReference type="NCBI Taxonomy" id="2867266"/>
    <lineage>
        <taxon>Bacteria</taxon>
        <taxon>Bacillati</taxon>
        <taxon>Bacillota</taxon>
        <taxon>Bacilli</taxon>
        <taxon>Bacillales</taxon>
        <taxon>Bacillaceae</taxon>
        <taxon>Oceanobacillus</taxon>
    </lineage>
</organism>
<keyword evidence="4 5" id="KW-0472">Membrane</keyword>
<dbReference type="EMBL" id="JAIFZM010000010">
    <property type="protein sequence ID" value="MCG3420004.1"/>
    <property type="molecule type" value="Genomic_DNA"/>
</dbReference>
<evidence type="ECO:0000256" key="3">
    <source>
        <dbReference type="ARBA" id="ARBA00022989"/>
    </source>
</evidence>
<protein>
    <submittedName>
        <fullName evidence="6">Nramp family divalent metal transporter</fullName>
    </submittedName>
</protein>
<evidence type="ECO:0000256" key="2">
    <source>
        <dbReference type="ARBA" id="ARBA00022692"/>
    </source>
</evidence>
<dbReference type="AlphaFoldDB" id="A0AAW5B9W8"/>
<feature type="transmembrane region" description="Helical" evidence="5">
    <location>
        <begin position="336"/>
        <end position="355"/>
    </location>
</feature>
<feature type="transmembrane region" description="Helical" evidence="5">
    <location>
        <begin position="51"/>
        <end position="69"/>
    </location>
</feature>
<feature type="transmembrane region" description="Helical" evidence="5">
    <location>
        <begin position="99"/>
        <end position="125"/>
    </location>
</feature>
<dbReference type="GO" id="GO:0015086">
    <property type="term" value="F:cadmium ion transmembrane transporter activity"/>
    <property type="evidence" value="ECO:0007669"/>
    <property type="project" value="TreeGrafter"/>
</dbReference>
<gene>
    <name evidence="6" type="ORF">K3T81_12640</name>
</gene>
<name>A0AAW5B9W8_9BACI</name>
<dbReference type="InterPro" id="IPR001046">
    <property type="entry name" value="NRAMP_fam"/>
</dbReference>
<dbReference type="GO" id="GO:0005384">
    <property type="term" value="F:manganese ion transmembrane transporter activity"/>
    <property type="evidence" value="ECO:0007669"/>
    <property type="project" value="TreeGrafter"/>
</dbReference>
<sequence length="425" mass="46403">MQEKVESKEVGAFSDKQDTTKWKFIGPGLIVAATGVGAGDLATALVSGAEYGLAFLWAIVLGVIVKFAIGEGVGRYTLASGNTILEGWRGIGKWTTGYFGIYSVIWGFVYGAAGTASCALAAYALFPQISLTWWAVINGVICYALVLTGKYGFFEKVITALVAVMFITVIGSMIFVLPDLLPHLNTIVPVMNDDTIIYSLGLIGGVGGSITMASYGYWLKEKNWSEKRHIKIMRWDSLSAYIITSIFALGIMVLGTAIIFGTGDIISGEEALVVFSSRLGEVLSPTAQYFFLIGFWAASFTSILGVWNGVSYLFADFIRTTRHTGVKQDDISKTKSYKFYLFWLTFPPIVLHLFGKPVALIILYGFLGALFMPFLAITLIYLLNSRQIDKPFRSGKLSNIVLSLSALLFTVLTCIKLYDIIGGLF</sequence>
<evidence type="ECO:0000256" key="1">
    <source>
        <dbReference type="ARBA" id="ARBA00004141"/>
    </source>
</evidence>
<feature type="transmembrane region" description="Helical" evidence="5">
    <location>
        <begin position="157"/>
        <end position="176"/>
    </location>
</feature>
<dbReference type="GO" id="GO:0034755">
    <property type="term" value="P:iron ion transmembrane transport"/>
    <property type="evidence" value="ECO:0007669"/>
    <property type="project" value="TreeGrafter"/>
</dbReference>
<feature type="transmembrane region" description="Helical" evidence="5">
    <location>
        <begin position="361"/>
        <end position="384"/>
    </location>
</feature>
<evidence type="ECO:0000313" key="6">
    <source>
        <dbReference type="EMBL" id="MCG3420004.1"/>
    </source>
</evidence>
<keyword evidence="3 5" id="KW-1133">Transmembrane helix</keyword>
<comment type="subcellular location">
    <subcellularLocation>
        <location evidence="1">Membrane</location>
        <topology evidence="1">Multi-pass membrane protein</topology>
    </subcellularLocation>
</comment>
<dbReference type="NCBIfam" id="NF037982">
    <property type="entry name" value="Nramp_1"/>
    <property type="match status" value="2"/>
</dbReference>
<dbReference type="PANTHER" id="PTHR11706">
    <property type="entry name" value="SOLUTE CARRIER PROTEIN FAMILY 11 MEMBER"/>
    <property type="match status" value="1"/>
</dbReference>
<dbReference type="RefSeq" id="WP_238020421.1">
    <property type="nucleotide sequence ID" value="NZ_JAIFZM010000010.1"/>
</dbReference>
<feature type="transmembrane region" description="Helical" evidence="5">
    <location>
        <begin position="396"/>
        <end position="418"/>
    </location>
</feature>
<reference evidence="6 7" key="1">
    <citation type="journal article" date="2022" name="Evol. Bioinform. Online">
        <title>Draft Genome Sequence of Oceanobacillus jordanicus Strain GSFE11, a Halotolerant Plant Growth-Promoting Bacterial Endophyte Isolated From the Jordan Valley.</title>
        <authorList>
            <person name="Alhindi T."/>
            <person name="Albdaiwi R."/>
        </authorList>
    </citation>
    <scope>NUCLEOTIDE SEQUENCE [LARGE SCALE GENOMIC DNA]</scope>
    <source>
        <strain evidence="6 7">GSFE11</strain>
    </source>
</reference>
<evidence type="ECO:0000256" key="4">
    <source>
        <dbReference type="ARBA" id="ARBA00023136"/>
    </source>
</evidence>
<comment type="caution">
    <text evidence="6">The sequence shown here is derived from an EMBL/GenBank/DDBJ whole genome shotgun (WGS) entry which is preliminary data.</text>
</comment>
<keyword evidence="7" id="KW-1185">Reference proteome</keyword>
<feature type="transmembrane region" description="Helical" evidence="5">
    <location>
        <begin position="289"/>
        <end position="315"/>
    </location>
</feature>
<feature type="transmembrane region" description="Helical" evidence="5">
    <location>
        <begin position="131"/>
        <end position="148"/>
    </location>
</feature>
<accession>A0AAW5B9W8</accession>
<evidence type="ECO:0000256" key="5">
    <source>
        <dbReference type="SAM" id="Phobius"/>
    </source>
</evidence>
<keyword evidence="2 5" id="KW-0812">Transmembrane</keyword>
<evidence type="ECO:0000313" key="7">
    <source>
        <dbReference type="Proteomes" id="UP001199631"/>
    </source>
</evidence>
<dbReference type="GO" id="GO:0005886">
    <property type="term" value="C:plasma membrane"/>
    <property type="evidence" value="ECO:0007669"/>
    <property type="project" value="TreeGrafter"/>
</dbReference>
<dbReference type="Proteomes" id="UP001199631">
    <property type="component" value="Unassembled WGS sequence"/>
</dbReference>
<proteinExistence type="predicted"/>
<feature type="transmembrane region" description="Helical" evidence="5">
    <location>
        <begin position="238"/>
        <end position="260"/>
    </location>
</feature>
<feature type="transmembrane region" description="Helical" evidence="5">
    <location>
        <begin position="24"/>
        <end position="45"/>
    </location>
</feature>
<dbReference type="PANTHER" id="PTHR11706:SF3">
    <property type="entry name" value="METAL ION TRANSPORT PROTEIN"/>
    <property type="match status" value="1"/>
</dbReference>